<accession>A0A7H1NPH8</accession>
<sequence length="149" mass="16708">MKVIEQGKSVIDSQLEYLKYSGFRIGQQGLYCCVAAVFGVFFLISLHALFWTVMMSVLYLPAWLAALIVLFFDGIVAVFFIFLARNKKASEAEVMVLKQRDNAWDGFKESLAFTAFLGATAGPLGRFLLKSIMNLVIKKISGKHKKNKN</sequence>
<organism evidence="2 3">
    <name type="scientific">Entomobacter blattae</name>
    <dbReference type="NCBI Taxonomy" id="2762277"/>
    <lineage>
        <taxon>Bacteria</taxon>
        <taxon>Pseudomonadati</taxon>
        <taxon>Pseudomonadota</taxon>
        <taxon>Alphaproteobacteria</taxon>
        <taxon>Acetobacterales</taxon>
        <taxon>Acetobacteraceae</taxon>
        <taxon>Entomobacter</taxon>
    </lineage>
</organism>
<dbReference type="EMBL" id="CP060244">
    <property type="protein sequence ID" value="QNT77688.1"/>
    <property type="molecule type" value="Genomic_DNA"/>
</dbReference>
<protein>
    <recommendedName>
        <fullName evidence="4">Phage holin family protein</fullName>
    </recommendedName>
</protein>
<dbReference type="AlphaFoldDB" id="A0A7H1NPH8"/>
<evidence type="ECO:0000256" key="1">
    <source>
        <dbReference type="SAM" id="Phobius"/>
    </source>
</evidence>
<name>A0A7H1NPH8_9PROT</name>
<keyword evidence="3" id="KW-1185">Reference proteome</keyword>
<evidence type="ECO:0000313" key="2">
    <source>
        <dbReference type="EMBL" id="QNT77688.1"/>
    </source>
</evidence>
<feature type="transmembrane region" description="Helical" evidence="1">
    <location>
        <begin position="29"/>
        <end position="50"/>
    </location>
</feature>
<gene>
    <name evidence="2" type="ORF">JGUZn3_04380</name>
</gene>
<feature type="transmembrane region" description="Helical" evidence="1">
    <location>
        <begin position="62"/>
        <end position="83"/>
    </location>
</feature>
<proteinExistence type="predicted"/>
<keyword evidence="1" id="KW-0472">Membrane</keyword>
<dbReference type="KEGG" id="ebla:JGUZn3_04380"/>
<keyword evidence="1" id="KW-1133">Transmembrane helix</keyword>
<keyword evidence="1" id="KW-0812">Transmembrane</keyword>
<evidence type="ECO:0008006" key="4">
    <source>
        <dbReference type="Google" id="ProtNLM"/>
    </source>
</evidence>
<dbReference type="Proteomes" id="UP000516349">
    <property type="component" value="Chromosome"/>
</dbReference>
<evidence type="ECO:0000313" key="3">
    <source>
        <dbReference type="Proteomes" id="UP000516349"/>
    </source>
</evidence>
<reference evidence="2 3" key="1">
    <citation type="submission" date="2020-08" db="EMBL/GenBank/DDBJ databases">
        <title>Complete genome sequence of Entomobacter blattae G55GP.</title>
        <authorList>
            <person name="Poehlein A."/>
            <person name="Guzman J."/>
            <person name="Daniel R."/>
            <person name="Vilcinskas A."/>
        </authorList>
    </citation>
    <scope>NUCLEOTIDE SEQUENCE [LARGE SCALE GENOMIC DNA]</scope>
    <source>
        <strain evidence="2 3">G55GP</strain>
    </source>
</reference>